<dbReference type="EMBL" id="JABXYR010000002">
    <property type="protein sequence ID" value="NWO23584.1"/>
    <property type="molecule type" value="Genomic_DNA"/>
</dbReference>
<organism evidence="3 4">
    <name type="scientific">Mogibacterium timidum</name>
    <dbReference type="NCBI Taxonomy" id="35519"/>
    <lineage>
        <taxon>Bacteria</taxon>
        <taxon>Bacillati</taxon>
        <taxon>Bacillota</taxon>
        <taxon>Clostridia</taxon>
        <taxon>Peptostreptococcales</taxon>
        <taxon>Anaerovoracaceae</taxon>
        <taxon>Mogibacterium</taxon>
    </lineage>
</organism>
<evidence type="ECO:0000259" key="2">
    <source>
        <dbReference type="Pfam" id="PF22208"/>
    </source>
</evidence>
<dbReference type="Pfam" id="PF22208">
    <property type="entry name" value="Cas_Csm6_CARF"/>
    <property type="match status" value="1"/>
</dbReference>
<dbReference type="Proteomes" id="UP000526307">
    <property type="component" value="Unassembled WGS sequence"/>
</dbReference>
<dbReference type="InterPro" id="IPR053955">
    <property type="entry name" value="Csm6_CARF"/>
</dbReference>
<sequence>MARILFSPIGNTDPITNNYDGAMLHIIREYRPDKVYLYLSKDIVNKEEKDHRYSYCINKIQEFLGIEMECEWIQKDDLEHVQLFDYFTAEFRKILDKICNEHTEKDEIYLNVSSGTPAMKSSLQNLASFYERKLIPIQVVAPENGKNTHENNLVNNYDPALQWEYNLDNEENHINRCKESPVTNFNVEIRKSIIKRHIEAYNYVAALEVAIRVREHISEQAIALIEAGAARLKLDKSTCDKKAKFANYDIYPIKQGDHWNIFEYLMIMQIKIYKEEYADYMRALSPVFFKLMEKVIQASGVIDLNKLTYRQKDSNALKWVSNEANKDETIIGSGLYFEKDRFVTTGDYTDIIRSLDSGIVDTNIIKTIYEIRRVECNIRNTAAHNIACITDGYISTNTGYTSDQIFSKLCKLASHVGIKIGKKELETYTNLNSAIKSWL</sequence>
<dbReference type="Pfam" id="PF09659">
    <property type="entry name" value="Cas_Csm6_HEPN"/>
    <property type="match status" value="1"/>
</dbReference>
<gene>
    <name evidence="3" type="ORF">HW270_05845</name>
</gene>
<evidence type="ECO:0000313" key="3">
    <source>
        <dbReference type="EMBL" id="NWO23584.1"/>
    </source>
</evidence>
<accession>A0A7Y9B0X7</accession>
<dbReference type="InterPro" id="IPR013489">
    <property type="entry name" value="CRISPR-assoc_prot_Csm6"/>
</dbReference>
<dbReference type="NCBIfam" id="TIGR02672">
    <property type="entry name" value="cas_csm6"/>
    <property type="match status" value="1"/>
</dbReference>
<dbReference type="InterPro" id="IPR053941">
    <property type="entry name" value="Csm6_HEPN"/>
</dbReference>
<comment type="caution">
    <text evidence="3">The sequence shown here is derived from an EMBL/GenBank/DDBJ whole genome shotgun (WGS) entry which is preliminary data.</text>
</comment>
<dbReference type="RefSeq" id="WP_178978601.1">
    <property type="nucleotide sequence ID" value="NZ_CAUTAN010000045.1"/>
</dbReference>
<reference evidence="3 4" key="1">
    <citation type="submission" date="2020-06" db="EMBL/GenBank/DDBJ databases">
        <title>Mogibacterium timidum strain W9173 genomic sequence.</title>
        <authorList>
            <person name="Wade W.G."/>
            <person name="Johnston C.D."/>
            <person name="Chen T."/>
            <person name="Dewhirst F.E."/>
        </authorList>
    </citation>
    <scope>NUCLEOTIDE SEQUENCE [LARGE SCALE GENOMIC DNA]</scope>
    <source>
        <strain evidence="3 4">W9173</strain>
    </source>
</reference>
<dbReference type="AlphaFoldDB" id="A0A7Y9B0X7"/>
<feature type="domain" description="Csm6 HEPN" evidence="1">
    <location>
        <begin position="260"/>
        <end position="435"/>
    </location>
</feature>
<evidence type="ECO:0000313" key="4">
    <source>
        <dbReference type="Proteomes" id="UP000526307"/>
    </source>
</evidence>
<keyword evidence="4" id="KW-1185">Reference proteome</keyword>
<name>A0A7Y9B0X7_9FIRM</name>
<evidence type="ECO:0008006" key="5">
    <source>
        <dbReference type="Google" id="ProtNLM"/>
    </source>
</evidence>
<feature type="domain" description="Csm6 CARF" evidence="2">
    <location>
        <begin position="70"/>
        <end position="177"/>
    </location>
</feature>
<protein>
    <recommendedName>
        <fullName evidence="5">CRISPR-associated protein Csm6</fullName>
    </recommendedName>
</protein>
<proteinExistence type="predicted"/>
<evidence type="ECO:0000259" key="1">
    <source>
        <dbReference type="Pfam" id="PF09659"/>
    </source>
</evidence>